<evidence type="ECO:0000313" key="2">
    <source>
        <dbReference type="Proteomes" id="UP001246858"/>
    </source>
</evidence>
<organism evidence="1 2">
    <name type="scientific">Pedobacter africanus</name>
    <dbReference type="NCBI Taxonomy" id="151894"/>
    <lineage>
        <taxon>Bacteria</taxon>
        <taxon>Pseudomonadati</taxon>
        <taxon>Bacteroidota</taxon>
        <taxon>Sphingobacteriia</taxon>
        <taxon>Sphingobacteriales</taxon>
        <taxon>Sphingobacteriaceae</taxon>
        <taxon>Pedobacter</taxon>
    </lineage>
</organism>
<protein>
    <submittedName>
        <fullName evidence="1">Uncharacterized protein</fullName>
    </submittedName>
</protein>
<comment type="caution">
    <text evidence="1">The sequence shown here is derived from an EMBL/GenBank/DDBJ whole genome shotgun (WGS) entry which is preliminary data.</text>
</comment>
<gene>
    <name evidence="1" type="ORF">J2X78_004905</name>
</gene>
<sequence length="453" mass="49651">MISDPSFSGIIGVAQEDITPPAGIYARNWGAATQDVAQGIHRPLKLTCITFQDNAQNQPLVLITADLGWWKSAADERELRYALLEAFQLDASRLMFCLSHTHAGPGLFSEDSAKPGGKFIVPYLMQIRECAVSAVRTALSSAVPSTLSWRYGKCDLAGNRDLPEEGTYRLLVGFNPEKQADDTLLVGRITNADGKITGTLVNYACHPTTLAWDNKLISPDYIGAMRELIETHTGAPCAFLQGASGELAPREQYSGDCALADAYGYRLGHAALAVLQAMFPANTGLELSRVVESGAPLAVWNKQSRKAACELGVELYDVPMALKVMPSLAEIESQWRECQDHVLKERLWRMRGIRKTVGEGDVSVMPLWVWRLGEACLIGQPNEAYSCFQQELRRQLQPAAVAVMNIVNGYAGYLPPKELYVKNMYAVWQTPFAAGTLEQLAEAAIVTAKKLLN</sequence>
<evidence type="ECO:0000313" key="1">
    <source>
        <dbReference type="EMBL" id="MDR6786312.1"/>
    </source>
</evidence>
<dbReference type="Proteomes" id="UP001246858">
    <property type="component" value="Unassembled WGS sequence"/>
</dbReference>
<accession>A0ACC6L475</accession>
<proteinExistence type="predicted"/>
<name>A0ACC6L475_9SPHI</name>
<keyword evidence="2" id="KW-1185">Reference proteome</keyword>
<dbReference type="EMBL" id="JAVDTF010000006">
    <property type="protein sequence ID" value="MDR6786312.1"/>
    <property type="molecule type" value="Genomic_DNA"/>
</dbReference>
<reference evidence="1" key="1">
    <citation type="submission" date="2023-07" db="EMBL/GenBank/DDBJ databases">
        <title>Sorghum-associated microbial communities from plants grown in Nebraska, USA.</title>
        <authorList>
            <person name="Schachtman D."/>
        </authorList>
    </citation>
    <scope>NUCLEOTIDE SEQUENCE</scope>
    <source>
        <strain evidence="1">2697</strain>
    </source>
</reference>